<accession>A0A2P5B6I7</accession>
<protein>
    <submittedName>
        <fullName evidence="2">Uncharacterized protein</fullName>
    </submittedName>
</protein>
<evidence type="ECO:0000313" key="2">
    <source>
        <dbReference type="EMBL" id="PON44412.1"/>
    </source>
</evidence>
<feature type="non-terminal residue" evidence="2">
    <location>
        <position position="1"/>
    </location>
</feature>
<feature type="compositionally biased region" description="Basic and acidic residues" evidence="1">
    <location>
        <begin position="53"/>
        <end position="82"/>
    </location>
</feature>
<name>A0A2P5B6I7_PARAD</name>
<feature type="compositionally biased region" description="Basic and acidic residues" evidence="1">
    <location>
        <begin position="108"/>
        <end position="117"/>
    </location>
</feature>
<dbReference type="Proteomes" id="UP000237105">
    <property type="component" value="Unassembled WGS sequence"/>
</dbReference>
<sequence>EYTSAPYPPRPCRDRVNELREHVQYLALIVECLVNVTGQNNGNSILVAPKGSLLEEDRGRNPIQRDMEEDSKARLHLTRGDLIEESEDTRVPRRRRHRRHHRAGSHASNEDQMLRGE</sequence>
<gene>
    <name evidence="2" type="ORF">PanWU01x14_267200</name>
</gene>
<organism evidence="2 3">
    <name type="scientific">Parasponia andersonii</name>
    <name type="common">Sponia andersonii</name>
    <dbReference type="NCBI Taxonomy" id="3476"/>
    <lineage>
        <taxon>Eukaryota</taxon>
        <taxon>Viridiplantae</taxon>
        <taxon>Streptophyta</taxon>
        <taxon>Embryophyta</taxon>
        <taxon>Tracheophyta</taxon>
        <taxon>Spermatophyta</taxon>
        <taxon>Magnoliopsida</taxon>
        <taxon>eudicotyledons</taxon>
        <taxon>Gunneridae</taxon>
        <taxon>Pentapetalae</taxon>
        <taxon>rosids</taxon>
        <taxon>fabids</taxon>
        <taxon>Rosales</taxon>
        <taxon>Cannabaceae</taxon>
        <taxon>Parasponia</taxon>
    </lineage>
</organism>
<dbReference type="OrthoDB" id="10483319at2759"/>
<proteinExistence type="predicted"/>
<dbReference type="AlphaFoldDB" id="A0A2P5B6I7"/>
<keyword evidence="3" id="KW-1185">Reference proteome</keyword>
<feature type="region of interest" description="Disordered" evidence="1">
    <location>
        <begin position="52"/>
        <end position="117"/>
    </location>
</feature>
<evidence type="ECO:0000256" key="1">
    <source>
        <dbReference type="SAM" id="MobiDB-lite"/>
    </source>
</evidence>
<comment type="caution">
    <text evidence="2">The sequence shown here is derived from an EMBL/GenBank/DDBJ whole genome shotgun (WGS) entry which is preliminary data.</text>
</comment>
<feature type="compositionally biased region" description="Basic residues" evidence="1">
    <location>
        <begin position="92"/>
        <end position="104"/>
    </location>
</feature>
<dbReference type="EMBL" id="JXTB01000351">
    <property type="protein sequence ID" value="PON44412.1"/>
    <property type="molecule type" value="Genomic_DNA"/>
</dbReference>
<reference evidence="3" key="1">
    <citation type="submission" date="2016-06" db="EMBL/GenBank/DDBJ databases">
        <title>Parallel loss of symbiosis genes in relatives of nitrogen-fixing non-legume Parasponia.</title>
        <authorList>
            <person name="Van Velzen R."/>
            <person name="Holmer R."/>
            <person name="Bu F."/>
            <person name="Rutten L."/>
            <person name="Van Zeijl A."/>
            <person name="Liu W."/>
            <person name="Santuari L."/>
            <person name="Cao Q."/>
            <person name="Sharma T."/>
            <person name="Shen D."/>
            <person name="Roswanjaya Y."/>
            <person name="Wardhani T."/>
            <person name="Kalhor M.S."/>
            <person name="Jansen J."/>
            <person name="Van den Hoogen J."/>
            <person name="Gungor B."/>
            <person name="Hartog M."/>
            <person name="Hontelez J."/>
            <person name="Verver J."/>
            <person name="Yang W.-C."/>
            <person name="Schijlen E."/>
            <person name="Repin R."/>
            <person name="Schilthuizen M."/>
            <person name="Schranz E."/>
            <person name="Heidstra R."/>
            <person name="Miyata K."/>
            <person name="Fedorova E."/>
            <person name="Kohlen W."/>
            <person name="Bisseling T."/>
            <person name="Smit S."/>
            <person name="Geurts R."/>
        </authorList>
    </citation>
    <scope>NUCLEOTIDE SEQUENCE [LARGE SCALE GENOMIC DNA]</scope>
    <source>
        <strain evidence="3">cv. WU1-14</strain>
    </source>
</reference>
<evidence type="ECO:0000313" key="3">
    <source>
        <dbReference type="Proteomes" id="UP000237105"/>
    </source>
</evidence>